<gene>
    <name evidence="1" type="ORF">J2T57_001540</name>
</gene>
<evidence type="ECO:0008006" key="3">
    <source>
        <dbReference type="Google" id="ProtNLM"/>
    </source>
</evidence>
<accession>A0AAE3G3D5</accession>
<dbReference type="EMBL" id="JALJXV010000003">
    <property type="protein sequence ID" value="MCP1674438.1"/>
    <property type="molecule type" value="Genomic_DNA"/>
</dbReference>
<evidence type="ECO:0000313" key="1">
    <source>
        <dbReference type="EMBL" id="MCP1674438.1"/>
    </source>
</evidence>
<dbReference type="RefSeq" id="WP_253476417.1">
    <property type="nucleotide sequence ID" value="NZ_JALJXV010000003.1"/>
</dbReference>
<dbReference type="AlphaFoldDB" id="A0AAE3G3D5"/>
<name>A0AAE3G3D5_9GAMM</name>
<sequence>MAGDAAQTPVAGFLRLLNAHAELIESLFHQREIHVAASEQRLLAELQALRRERVVTLEGDGLGGYTVRLRTQLRALLATTQRGQRLQDVGLDMARRLETLRHLAGSWQAAMTERDAEVSETLAEQITDLIEEVEQGFGEQLEGINEQVGIRYGFGAQLTQRIRDFDLYMRRLEVMREGAQSFLDELQDESYITVTPVGLLVARMRTRFRAHGAEMARLLDELERFIHRARARQAQTRRWARQMAWLRRHRPTLDWEQAQAAASRLPTLARAPAIPLAGHPDWAGEVYSETYARLLARLRARRRKQADRRRTLEDSGSVSTTPAMIDAARAAADARQAARWEASGWIEDFLRQVVREAAAGSATGVSALDFHAARAADAPPDAFLPTPRAWLNALSLQAFMNRHSGGARFFERFELHLDPPLPRGVVTGQLQLHDLRVRLREGVIERMRRARGVGA</sequence>
<protein>
    <recommendedName>
        <fullName evidence="3">DUF3375 family protein</fullName>
    </recommendedName>
</protein>
<organism evidence="1 2">
    <name type="scientific">Natronocella acetinitrilica</name>
    <dbReference type="NCBI Taxonomy" id="414046"/>
    <lineage>
        <taxon>Bacteria</taxon>
        <taxon>Pseudomonadati</taxon>
        <taxon>Pseudomonadota</taxon>
        <taxon>Gammaproteobacteria</taxon>
        <taxon>Chromatiales</taxon>
        <taxon>Ectothiorhodospiraceae</taxon>
        <taxon>Natronocella</taxon>
    </lineage>
</organism>
<reference evidence="1" key="1">
    <citation type="submission" date="2022-03" db="EMBL/GenBank/DDBJ databases">
        <title>Genomic Encyclopedia of Type Strains, Phase III (KMG-III): the genomes of soil and plant-associated and newly described type strains.</title>
        <authorList>
            <person name="Whitman W."/>
        </authorList>
    </citation>
    <scope>NUCLEOTIDE SEQUENCE</scope>
    <source>
        <strain evidence="1">ANL 6-2</strain>
    </source>
</reference>
<keyword evidence="2" id="KW-1185">Reference proteome</keyword>
<proteinExistence type="predicted"/>
<evidence type="ECO:0000313" key="2">
    <source>
        <dbReference type="Proteomes" id="UP001205843"/>
    </source>
</evidence>
<comment type="caution">
    <text evidence="1">The sequence shown here is derived from an EMBL/GenBank/DDBJ whole genome shotgun (WGS) entry which is preliminary data.</text>
</comment>
<dbReference type="Proteomes" id="UP001205843">
    <property type="component" value="Unassembled WGS sequence"/>
</dbReference>